<reference evidence="2" key="1">
    <citation type="submission" date="2020-03" db="EMBL/GenBank/DDBJ databases">
        <title>Hybrid Assembly of Korean Phytophthora infestans isolates.</title>
        <authorList>
            <person name="Prokchorchik M."/>
            <person name="Lee Y."/>
            <person name="Seo J."/>
            <person name="Cho J.-H."/>
            <person name="Park Y.-E."/>
            <person name="Jang D.-C."/>
            <person name="Im J.-S."/>
            <person name="Choi J.-G."/>
            <person name="Park H.-J."/>
            <person name="Lee G.-B."/>
            <person name="Lee Y.-G."/>
            <person name="Hong S.-Y."/>
            <person name="Cho K."/>
            <person name="Sohn K.H."/>
        </authorList>
    </citation>
    <scope>NUCLEOTIDE SEQUENCE</scope>
    <source>
        <strain evidence="2">KR_2_A2</strain>
    </source>
</reference>
<sequence length="137" mass="15351">MSLPAITTRRLPLTSEEDKPDDGLDDPMGFDTQLHGSYACREFIFSHIAPDDINVGAESETLSVSDESEEKDSAFSDFGPHLEEYVDEVESDSDSDFEDDDAAFQQADDETKGLEWKSFGQDHFGKCVVYRIRVSID</sequence>
<feature type="region of interest" description="Disordered" evidence="1">
    <location>
        <begin position="1"/>
        <end position="30"/>
    </location>
</feature>
<protein>
    <submittedName>
        <fullName evidence="2">Uncharacterized protein</fullName>
    </submittedName>
</protein>
<organism evidence="2 3">
    <name type="scientific">Phytophthora infestans</name>
    <name type="common">Potato late blight agent</name>
    <name type="synonym">Botrytis infestans</name>
    <dbReference type="NCBI Taxonomy" id="4787"/>
    <lineage>
        <taxon>Eukaryota</taxon>
        <taxon>Sar</taxon>
        <taxon>Stramenopiles</taxon>
        <taxon>Oomycota</taxon>
        <taxon>Peronosporomycetes</taxon>
        <taxon>Peronosporales</taxon>
        <taxon>Peronosporaceae</taxon>
        <taxon>Phytophthora</taxon>
    </lineage>
</organism>
<evidence type="ECO:0000313" key="2">
    <source>
        <dbReference type="EMBL" id="KAF4138781.1"/>
    </source>
</evidence>
<proteinExistence type="predicted"/>
<comment type="caution">
    <text evidence="2">The sequence shown here is derived from an EMBL/GenBank/DDBJ whole genome shotgun (WGS) entry which is preliminary data.</text>
</comment>
<dbReference type="AlphaFoldDB" id="A0A8S9UDE7"/>
<evidence type="ECO:0000313" key="3">
    <source>
        <dbReference type="Proteomes" id="UP000704712"/>
    </source>
</evidence>
<name>A0A8S9UDE7_PHYIN</name>
<gene>
    <name evidence="2" type="ORF">GN958_ATG11990</name>
</gene>
<evidence type="ECO:0000256" key="1">
    <source>
        <dbReference type="SAM" id="MobiDB-lite"/>
    </source>
</evidence>
<dbReference type="Proteomes" id="UP000704712">
    <property type="component" value="Unassembled WGS sequence"/>
</dbReference>
<accession>A0A8S9UDE7</accession>
<dbReference type="EMBL" id="JAACNO010001630">
    <property type="protein sequence ID" value="KAF4138781.1"/>
    <property type="molecule type" value="Genomic_DNA"/>
</dbReference>